<evidence type="ECO:0000256" key="4">
    <source>
        <dbReference type="ARBA" id="ARBA00022692"/>
    </source>
</evidence>
<evidence type="ECO:0000313" key="13">
    <source>
        <dbReference type="Proteomes" id="UP000016922"/>
    </source>
</evidence>
<dbReference type="InterPro" id="IPR023395">
    <property type="entry name" value="MCP_dom_sf"/>
</dbReference>
<reference evidence="12 13" key="1">
    <citation type="journal article" date="2013" name="BMC Genomics">
        <title>Genomics-driven discovery of the pneumocandin biosynthetic gene cluster in the fungus Glarea lozoyensis.</title>
        <authorList>
            <person name="Chen L."/>
            <person name="Yue Q."/>
            <person name="Zhang X."/>
            <person name="Xiang M."/>
            <person name="Wang C."/>
            <person name="Li S."/>
            <person name="Che Y."/>
            <person name="Ortiz-Lopez F.J."/>
            <person name="Bills G.F."/>
            <person name="Liu X."/>
            <person name="An Z."/>
        </authorList>
    </citation>
    <scope>NUCLEOTIDE SEQUENCE [LARGE SCALE GENOMIC DNA]</scope>
    <source>
        <strain evidence="13">ATCC 20868 / MF5171</strain>
    </source>
</reference>
<feature type="transmembrane region" description="Helical" evidence="11">
    <location>
        <begin position="59"/>
        <end position="81"/>
    </location>
</feature>
<name>S3DUF2_GLAL2</name>
<keyword evidence="7 11" id="KW-1133">Transmembrane helix</keyword>
<evidence type="ECO:0000256" key="9">
    <source>
        <dbReference type="PROSITE-ProRule" id="PRU00282"/>
    </source>
</evidence>
<dbReference type="OrthoDB" id="250329at2759"/>
<feature type="repeat" description="Solcar" evidence="9">
    <location>
        <begin position="5"/>
        <end position="87"/>
    </location>
</feature>
<proteinExistence type="inferred from homology"/>
<dbReference type="SUPFAM" id="SSF103506">
    <property type="entry name" value="Mitochondrial carrier"/>
    <property type="match status" value="1"/>
</dbReference>
<dbReference type="Proteomes" id="UP000016922">
    <property type="component" value="Unassembled WGS sequence"/>
</dbReference>
<accession>S3DUF2</accession>
<keyword evidence="4 9" id="KW-0812">Transmembrane</keyword>
<evidence type="ECO:0000256" key="5">
    <source>
        <dbReference type="ARBA" id="ARBA00022737"/>
    </source>
</evidence>
<evidence type="ECO:0000256" key="11">
    <source>
        <dbReference type="SAM" id="Phobius"/>
    </source>
</evidence>
<keyword evidence="5" id="KW-0677">Repeat</keyword>
<organism evidence="12 13">
    <name type="scientific">Glarea lozoyensis (strain ATCC 20868 / MF5171)</name>
    <dbReference type="NCBI Taxonomy" id="1116229"/>
    <lineage>
        <taxon>Eukaryota</taxon>
        <taxon>Fungi</taxon>
        <taxon>Dikarya</taxon>
        <taxon>Ascomycota</taxon>
        <taxon>Pezizomycotina</taxon>
        <taxon>Leotiomycetes</taxon>
        <taxon>Helotiales</taxon>
        <taxon>Helotiaceae</taxon>
        <taxon>Glarea</taxon>
    </lineage>
</organism>
<gene>
    <name evidence="12" type="ORF">GLAREA_12781</name>
</gene>
<dbReference type="RefSeq" id="XP_008082735.1">
    <property type="nucleotide sequence ID" value="XM_008084544.1"/>
</dbReference>
<evidence type="ECO:0000256" key="1">
    <source>
        <dbReference type="ARBA" id="ARBA00004141"/>
    </source>
</evidence>
<dbReference type="HOGENOM" id="CLU_015166_3_0_1"/>
<feature type="transmembrane region" description="Helical" evidence="11">
    <location>
        <begin position="6"/>
        <end position="28"/>
    </location>
</feature>
<keyword evidence="6" id="KW-0496">Mitochondrion</keyword>
<comment type="similarity">
    <text evidence="2 10">Belongs to the mitochondrial carrier (TC 2.A.29) family.</text>
</comment>
<dbReference type="GeneID" id="19471821"/>
<dbReference type="Pfam" id="PF00153">
    <property type="entry name" value="Mito_carr"/>
    <property type="match status" value="3"/>
</dbReference>
<keyword evidence="3 10" id="KW-0813">Transport</keyword>
<dbReference type="PANTHER" id="PTHR45667">
    <property type="entry name" value="S-ADENOSYLMETHIONINE MITOCHONDRIAL CARRIER PROTEIN"/>
    <property type="match status" value="1"/>
</dbReference>
<dbReference type="OMA" id="FACNDET"/>
<protein>
    <submittedName>
        <fullName evidence="12">Mitochondrial carrier</fullName>
    </submittedName>
</protein>
<keyword evidence="13" id="KW-1185">Reference proteome</keyword>
<evidence type="ECO:0000256" key="2">
    <source>
        <dbReference type="ARBA" id="ARBA00006375"/>
    </source>
</evidence>
<evidence type="ECO:0000256" key="8">
    <source>
        <dbReference type="ARBA" id="ARBA00023136"/>
    </source>
</evidence>
<dbReference type="AlphaFoldDB" id="S3DUF2"/>
<feature type="transmembrane region" description="Helical" evidence="11">
    <location>
        <begin position="93"/>
        <end position="115"/>
    </location>
</feature>
<evidence type="ECO:0000256" key="10">
    <source>
        <dbReference type="RuleBase" id="RU000488"/>
    </source>
</evidence>
<sequence length="319" mass="34822">MFPLSTSMSIWLAGAGAGLGVNVVLYPLDTLKTRIQAPDSNAMYVKKAIWRNRSLYRGLYQGIGSLLITSVPASGVFFTVYEGFKYTLLPTSIPSPLIYGISSTLAQIITSAIVIPGEVIKQNAQVIGQSSNDRGKSSQTFAVAKEIVKRDPLNLWRGYSALLIRDIPFTALQFPLLERIKKMMSKEAQLRKQQRGCGPTLSLSDHVKIATLSASIAGSAAAWITTPADVVKTRLMLKAHDNRQNWSKQKDISLCNSRNNVSRGTWSVAHDIWVKEGLRGLFRGGFIRTAWTAVGNGIFIGVYEGAKISLGPSTRTDSS</sequence>
<comment type="subcellular location">
    <subcellularLocation>
        <location evidence="1">Membrane</location>
        <topology evidence="1">Multi-pass membrane protein</topology>
    </subcellularLocation>
</comment>
<dbReference type="PROSITE" id="PS50920">
    <property type="entry name" value="SOLCAR"/>
    <property type="match status" value="3"/>
</dbReference>
<keyword evidence="6" id="KW-0999">Mitochondrion inner membrane</keyword>
<evidence type="ECO:0000256" key="7">
    <source>
        <dbReference type="ARBA" id="ARBA00022989"/>
    </source>
</evidence>
<dbReference type="GO" id="GO:0016020">
    <property type="term" value="C:membrane"/>
    <property type="evidence" value="ECO:0007669"/>
    <property type="project" value="UniProtKB-SubCell"/>
</dbReference>
<dbReference type="InterPro" id="IPR018108">
    <property type="entry name" value="MCP_transmembrane"/>
</dbReference>
<dbReference type="Gene3D" id="1.50.40.10">
    <property type="entry name" value="Mitochondrial carrier domain"/>
    <property type="match status" value="2"/>
</dbReference>
<keyword evidence="8 9" id="KW-0472">Membrane</keyword>
<evidence type="ECO:0000256" key="6">
    <source>
        <dbReference type="ARBA" id="ARBA00022792"/>
    </source>
</evidence>
<dbReference type="KEGG" id="glz:GLAREA_12781"/>
<dbReference type="EMBL" id="KE145365">
    <property type="protein sequence ID" value="EPE30058.1"/>
    <property type="molecule type" value="Genomic_DNA"/>
</dbReference>
<feature type="repeat" description="Solcar" evidence="9">
    <location>
        <begin position="205"/>
        <end position="309"/>
    </location>
</feature>
<feature type="repeat" description="Solcar" evidence="9">
    <location>
        <begin position="94"/>
        <end position="183"/>
    </location>
</feature>
<dbReference type="eggNOG" id="KOG0768">
    <property type="taxonomic scope" value="Eukaryota"/>
</dbReference>
<evidence type="ECO:0000313" key="12">
    <source>
        <dbReference type="EMBL" id="EPE30058.1"/>
    </source>
</evidence>
<evidence type="ECO:0000256" key="3">
    <source>
        <dbReference type="ARBA" id="ARBA00022448"/>
    </source>
</evidence>